<organism evidence="1 2">
    <name type="scientific">Helicovermis profundi</name>
    <dbReference type="NCBI Taxonomy" id="3065157"/>
    <lineage>
        <taxon>Bacteria</taxon>
        <taxon>Bacillati</taxon>
        <taxon>Bacillota</taxon>
        <taxon>Clostridia</taxon>
        <taxon>Helicovermis</taxon>
    </lineage>
</organism>
<evidence type="ECO:0000313" key="1">
    <source>
        <dbReference type="EMBL" id="BEP29961.1"/>
    </source>
</evidence>
<protein>
    <submittedName>
        <fullName evidence="1">Uncharacterized protein</fullName>
    </submittedName>
</protein>
<keyword evidence="2" id="KW-1185">Reference proteome</keyword>
<dbReference type="EMBL" id="AP028654">
    <property type="protein sequence ID" value="BEP29961.1"/>
    <property type="molecule type" value="Genomic_DNA"/>
</dbReference>
<proteinExistence type="predicted"/>
<accession>A0AAU9ERG4</accession>
<dbReference type="Proteomes" id="UP001321786">
    <property type="component" value="Chromosome"/>
</dbReference>
<sequence>MSKFLAPIHTWLFNKIKLLESIEKDIRSLKILTEEEKKALYTTLSNKYGELLDERPIEELIDTDNIHGWLQGRIKIAETRQSELTFALLNKNKDTAMNELLSIYKNYGFESAKKVNIDKNINEPEFILNSTNNFLVEGMPCDRINTITLNTENELNWNSARCLHEEYWNSTGNNVEVYYNLRKSFINGFIDGLNLNYNYDFDIIKTTTLNSINHSIK</sequence>
<dbReference type="AlphaFoldDB" id="A0AAU9ERG4"/>
<dbReference type="KEGG" id="hprf:HLPR_22920"/>
<name>A0AAU9ERG4_9FIRM</name>
<gene>
    <name evidence="1" type="ORF">HLPR_22920</name>
</gene>
<dbReference type="RefSeq" id="WP_338535568.1">
    <property type="nucleotide sequence ID" value="NZ_AP028654.1"/>
</dbReference>
<reference evidence="1 2" key="1">
    <citation type="submission" date="2023-08" db="EMBL/GenBank/DDBJ databases">
        <title>Helicovermis profunda gen. nov., sp. nov., a novel mesophilic, fermentative bacterium within the Bacillota from a deep-sea hydrothermal vent chimney.</title>
        <authorList>
            <person name="Miyazaki U."/>
            <person name="Mizutani D."/>
            <person name="Hashimoto Y."/>
            <person name="Tame A."/>
            <person name="Sawayama S."/>
            <person name="Miyazaki J."/>
            <person name="Takai K."/>
            <person name="Nakagawa S."/>
        </authorList>
    </citation>
    <scope>NUCLEOTIDE SEQUENCE [LARGE SCALE GENOMIC DNA]</scope>
    <source>
        <strain evidence="1 2">S502</strain>
    </source>
</reference>
<evidence type="ECO:0000313" key="2">
    <source>
        <dbReference type="Proteomes" id="UP001321786"/>
    </source>
</evidence>